<feature type="transmembrane region" description="Helical" evidence="1">
    <location>
        <begin position="76"/>
        <end position="104"/>
    </location>
</feature>
<feature type="transmembrane region" description="Helical" evidence="1">
    <location>
        <begin position="110"/>
        <end position="129"/>
    </location>
</feature>
<name>A0A1F6BAT3_9BACT</name>
<proteinExistence type="predicted"/>
<dbReference type="Proteomes" id="UP000176228">
    <property type="component" value="Unassembled WGS sequence"/>
</dbReference>
<keyword evidence="1" id="KW-0472">Membrane</keyword>
<sequence>MGIIASSFLLLLYLTLMTVLSGTFEAAWWQFSALWPYMISLSLGFGLQTGLYTKLKNKIKHVQGGRKMMLGNTSTSTLGMIACCAHHLTDVLPILGLSFLTALLIQYQKVILLVAIASNLSGILYLIYLQRKI</sequence>
<evidence type="ECO:0000256" key="1">
    <source>
        <dbReference type="SAM" id="Phobius"/>
    </source>
</evidence>
<accession>A0A1F6BAT3</accession>
<reference evidence="2 3" key="1">
    <citation type="journal article" date="2016" name="Nat. Commun.">
        <title>Thousands of microbial genomes shed light on interconnected biogeochemical processes in an aquifer system.</title>
        <authorList>
            <person name="Anantharaman K."/>
            <person name="Brown C.T."/>
            <person name="Hug L.A."/>
            <person name="Sharon I."/>
            <person name="Castelle C.J."/>
            <person name="Probst A.J."/>
            <person name="Thomas B.C."/>
            <person name="Singh A."/>
            <person name="Wilkins M.J."/>
            <person name="Karaoz U."/>
            <person name="Brodie E.L."/>
            <person name="Williams K.H."/>
            <person name="Hubbard S.S."/>
            <person name="Banfield J.F."/>
        </authorList>
    </citation>
    <scope>NUCLEOTIDE SEQUENCE [LARGE SCALE GENOMIC DNA]</scope>
</reference>
<dbReference type="STRING" id="1798391.A2968_05795"/>
<dbReference type="AlphaFoldDB" id="A0A1F6BAT3"/>
<dbReference type="EMBL" id="MFJU01000037">
    <property type="protein sequence ID" value="OGG33988.1"/>
    <property type="molecule type" value="Genomic_DNA"/>
</dbReference>
<evidence type="ECO:0000313" key="3">
    <source>
        <dbReference type="Proteomes" id="UP000176228"/>
    </source>
</evidence>
<keyword evidence="1" id="KW-0812">Transmembrane</keyword>
<protein>
    <submittedName>
        <fullName evidence="2">Uncharacterized protein</fullName>
    </submittedName>
</protein>
<organism evidence="2 3">
    <name type="scientific">Candidatus Gottesmanbacteria bacterium RIFCSPLOWO2_01_FULL_42_22</name>
    <dbReference type="NCBI Taxonomy" id="1798391"/>
    <lineage>
        <taxon>Bacteria</taxon>
        <taxon>Candidatus Gottesmaniibacteriota</taxon>
    </lineage>
</organism>
<feature type="transmembrane region" description="Helical" evidence="1">
    <location>
        <begin position="37"/>
        <end position="55"/>
    </location>
</feature>
<comment type="caution">
    <text evidence="2">The sequence shown here is derived from an EMBL/GenBank/DDBJ whole genome shotgun (WGS) entry which is preliminary data.</text>
</comment>
<keyword evidence="1" id="KW-1133">Transmembrane helix</keyword>
<evidence type="ECO:0000313" key="2">
    <source>
        <dbReference type="EMBL" id="OGG33988.1"/>
    </source>
</evidence>
<gene>
    <name evidence="2" type="ORF">A2968_05795</name>
</gene>